<evidence type="ECO:0000256" key="1">
    <source>
        <dbReference type="ARBA" id="ARBA00004123"/>
    </source>
</evidence>
<evidence type="ECO:0000256" key="6">
    <source>
        <dbReference type="ARBA" id="ARBA00010057"/>
    </source>
</evidence>
<dbReference type="GO" id="GO:0005886">
    <property type="term" value="C:plasma membrane"/>
    <property type="evidence" value="ECO:0007669"/>
    <property type="project" value="UniProtKB-SubCell"/>
</dbReference>
<dbReference type="GeneID" id="108920816"/>
<feature type="domain" description="von Hippel-Lindau disease tumour suppressor alpha" evidence="17">
    <location>
        <begin position="109"/>
        <end position="154"/>
    </location>
</feature>
<comment type="pathway">
    <text evidence="5">Protein modification; protein ubiquitination.</text>
</comment>
<dbReference type="AlphaFoldDB" id="A0A8C9UXJ0"/>
<dbReference type="GO" id="GO:0010468">
    <property type="term" value="P:regulation of gene expression"/>
    <property type="evidence" value="ECO:0007669"/>
    <property type="project" value="UniProtKB-ARBA"/>
</dbReference>
<dbReference type="SUPFAM" id="SSF49468">
    <property type="entry name" value="VHL"/>
    <property type="match status" value="1"/>
</dbReference>
<dbReference type="FunFam" id="2.60.40.780:FF:000001">
    <property type="entry name" value="von Hippel-Lindau disease tumor suppressor"/>
    <property type="match status" value="1"/>
</dbReference>
<dbReference type="InterPro" id="IPR037139">
    <property type="entry name" value="VHL_alpha_dom_sf"/>
</dbReference>
<dbReference type="OrthoDB" id="413400at2759"/>
<evidence type="ECO:0000259" key="16">
    <source>
        <dbReference type="Pfam" id="PF01847"/>
    </source>
</evidence>
<reference evidence="18 19" key="1">
    <citation type="submission" date="2019-04" db="EMBL/GenBank/DDBJ databases">
        <authorList>
            <consortium name="Wellcome Sanger Institute Data Sharing"/>
        </authorList>
    </citation>
    <scope>NUCLEOTIDE SEQUENCE [LARGE SCALE GENOMIC DNA]</scope>
</reference>
<keyword evidence="12" id="KW-0539">Nucleus</keyword>
<keyword evidence="7" id="KW-1003">Cell membrane</keyword>
<evidence type="ECO:0000313" key="19">
    <source>
        <dbReference type="Proteomes" id="UP000694397"/>
    </source>
</evidence>
<dbReference type="InterPro" id="IPR024048">
    <property type="entry name" value="VHL_alpha_dom"/>
</dbReference>
<keyword evidence="11" id="KW-0472">Membrane</keyword>
<dbReference type="Pfam" id="PF01847">
    <property type="entry name" value="VHL"/>
    <property type="match status" value="1"/>
</dbReference>
<dbReference type="InterPro" id="IPR024053">
    <property type="entry name" value="VHL_beta_dom"/>
</dbReference>
<dbReference type="CDD" id="cd05468">
    <property type="entry name" value="pVHL"/>
    <property type="match status" value="1"/>
</dbReference>
<keyword evidence="9" id="KW-0833">Ubl conjugation pathway</keyword>
<dbReference type="CTD" id="391104"/>
<dbReference type="Gene3D" id="2.60.40.780">
    <property type="entry name" value="von Hippel-Lindau disease tumour suppressor, beta domain"/>
    <property type="match status" value="1"/>
</dbReference>
<dbReference type="Pfam" id="PF17211">
    <property type="entry name" value="VHL_C"/>
    <property type="match status" value="1"/>
</dbReference>
<dbReference type="GO" id="GO:0001666">
    <property type="term" value="P:response to hypoxia"/>
    <property type="evidence" value="ECO:0007669"/>
    <property type="project" value="UniProtKB-ARBA"/>
</dbReference>
<feature type="domain" description="von Hippel-Lindau disease tumour suppressor beta" evidence="16">
    <location>
        <begin position="12"/>
        <end position="90"/>
    </location>
</feature>
<evidence type="ECO:0000256" key="13">
    <source>
        <dbReference type="ARBA" id="ARBA00059036"/>
    </source>
</evidence>
<dbReference type="Proteomes" id="UP000694397">
    <property type="component" value="Chromosome 21"/>
</dbReference>
<evidence type="ECO:0000256" key="7">
    <source>
        <dbReference type="ARBA" id="ARBA00022475"/>
    </source>
</evidence>
<dbReference type="FunFam" id="1.10.750.10:FF:000001">
    <property type="entry name" value="von Hippel-Lindau disease tumor suppressor"/>
    <property type="match status" value="1"/>
</dbReference>
<keyword evidence="8" id="KW-0963">Cytoplasm</keyword>
<dbReference type="InterPro" id="IPR037140">
    <property type="entry name" value="VHL_beta_dom_sf"/>
</dbReference>
<gene>
    <name evidence="18" type="primary">vhll</name>
</gene>
<evidence type="ECO:0000256" key="5">
    <source>
        <dbReference type="ARBA" id="ARBA00004906"/>
    </source>
</evidence>
<evidence type="ECO:0000256" key="2">
    <source>
        <dbReference type="ARBA" id="ARBA00004202"/>
    </source>
</evidence>
<proteinExistence type="inferred from homology"/>
<dbReference type="RefSeq" id="XP_018585381.1">
    <property type="nucleotide sequence ID" value="XM_018729865.1"/>
</dbReference>
<sequence length="163" mass="18814">MAGSRRDVTPPLRSLSSDEPTYVDFVNESRRPARAWWLNFCGRPVSYGDIEPGGSMKMNTFLTHPWIFRTSECRSRLRVNTQDVFFPSSAVYEDGYPVYVKVCITSPVYSLKDCCTTVIRKKVKKEDFVKLEIPECLQKDLAKTPNLLEELKILNLHFRANDQ</sequence>
<name>A0A8C9UXJ0_SCLFO</name>
<dbReference type="Gene3D" id="1.10.750.10">
    <property type="entry name" value="von Hippel-Lindau disease tumour suppressor, alpha domain"/>
    <property type="match status" value="1"/>
</dbReference>
<dbReference type="GeneTree" id="ENSGT00390000014353"/>
<evidence type="ECO:0000256" key="12">
    <source>
        <dbReference type="ARBA" id="ARBA00023242"/>
    </source>
</evidence>
<evidence type="ECO:0000256" key="15">
    <source>
        <dbReference type="ARBA" id="ARBA00080646"/>
    </source>
</evidence>
<accession>A0A8C9UXJ0</accession>
<dbReference type="Ensembl" id="ENSSFOT00015002961.2">
    <property type="protein sequence ID" value="ENSSFOP00015002916.1"/>
    <property type="gene ID" value="ENSSFOG00015001931.2"/>
</dbReference>
<evidence type="ECO:0000256" key="8">
    <source>
        <dbReference type="ARBA" id="ARBA00022490"/>
    </source>
</evidence>
<reference evidence="18" key="3">
    <citation type="submission" date="2025-09" db="UniProtKB">
        <authorList>
            <consortium name="Ensembl"/>
        </authorList>
    </citation>
    <scope>IDENTIFICATION</scope>
</reference>
<evidence type="ECO:0000256" key="11">
    <source>
        <dbReference type="ARBA" id="ARBA00023136"/>
    </source>
</evidence>
<evidence type="ECO:0000256" key="3">
    <source>
        <dbReference type="ARBA" id="ARBA00004240"/>
    </source>
</evidence>
<keyword evidence="19" id="KW-1185">Reference proteome</keyword>
<comment type="similarity">
    <text evidence="6">Belongs to the VHL family.</text>
</comment>
<organism evidence="18 19">
    <name type="scientific">Scleropages formosus</name>
    <name type="common">Asian bonytongue</name>
    <name type="synonym">Osteoglossum formosum</name>
    <dbReference type="NCBI Taxonomy" id="113540"/>
    <lineage>
        <taxon>Eukaryota</taxon>
        <taxon>Metazoa</taxon>
        <taxon>Chordata</taxon>
        <taxon>Craniata</taxon>
        <taxon>Vertebrata</taxon>
        <taxon>Euteleostomi</taxon>
        <taxon>Actinopterygii</taxon>
        <taxon>Neopterygii</taxon>
        <taxon>Teleostei</taxon>
        <taxon>Osteoglossocephala</taxon>
        <taxon>Osteoglossomorpha</taxon>
        <taxon>Osteoglossiformes</taxon>
        <taxon>Osteoglossidae</taxon>
        <taxon>Scleropages</taxon>
    </lineage>
</organism>
<dbReference type="KEGG" id="sfm:108920816"/>
<dbReference type="InterPro" id="IPR022772">
    <property type="entry name" value="VHL_tumour_suppress_b/a_dom"/>
</dbReference>
<evidence type="ECO:0000256" key="14">
    <source>
        <dbReference type="ARBA" id="ARBA00072532"/>
    </source>
</evidence>
<evidence type="ECO:0000256" key="9">
    <source>
        <dbReference type="ARBA" id="ARBA00022786"/>
    </source>
</evidence>
<keyword evidence="10" id="KW-0256">Endoplasmic reticulum</keyword>
<evidence type="ECO:0000313" key="18">
    <source>
        <dbReference type="Ensembl" id="ENSSFOP00015002916.1"/>
    </source>
</evidence>
<dbReference type="GO" id="GO:0005783">
    <property type="term" value="C:endoplasmic reticulum"/>
    <property type="evidence" value="ECO:0007669"/>
    <property type="project" value="UniProtKB-SubCell"/>
</dbReference>
<dbReference type="GO" id="GO:0005634">
    <property type="term" value="C:nucleus"/>
    <property type="evidence" value="ECO:0007669"/>
    <property type="project" value="UniProtKB-SubCell"/>
</dbReference>
<evidence type="ECO:0000256" key="10">
    <source>
        <dbReference type="ARBA" id="ARBA00022824"/>
    </source>
</evidence>
<dbReference type="InterPro" id="IPR036208">
    <property type="entry name" value="VHL_sf"/>
</dbReference>
<reference evidence="18" key="2">
    <citation type="submission" date="2025-08" db="UniProtKB">
        <authorList>
            <consortium name="Ensembl"/>
        </authorList>
    </citation>
    <scope>IDENTIFICATION</scope>
</reference>
<comment type="subcellular location">
    <subcellularLocation>
        <location evidence="2">Cell membrane</location>
        <topology evidence="2">Peripheral membrane protein</topology>
    </subcellularLocation>
    <subcellularLocation>
        <location evidence="4">Cytoplasm</location>
    </subcellularLocation>
    <subcellularLocation>
        <location evidence="3">Endoplasmic reticulum</location>
    </subcellularLocation>
    <subcellularLocation>
        <location evidence="1">Nucleus</location>
    </subcellularLocation>
</comment>
<evidence type="ECO:0000256" key="4">
    <source>
        <dbReference type="ARBA" id="ARBA00004496"/>
    </source>
</evidence>
<protein>
    <recommendedName>
        <fullName evidence="14">von Hippel-Lindau disease tumor suppressor</fullName>
    </recommendedName>
    <alternativeName>
        <fullName evidence="15">pVHL</fullName>
    </alternativeName>
</protein>
<comment type="function">
    <text evidence="13">Involved in the ubiquitination and subsequent proteasomal degradation via the von Hippel-Lindau ubiquitination complex. Seems to act as a target recruitment subunit in the E3 ubiquitin ligase complex and recruits hydroxylated hypoxia-inducible factor (HIF) under normoxic conditions. Involved in transcriptional repression through interaction with HIF1A, HIF1AN and histone deacetylases. Ubiquitinates, in an oxygen-responsive manner, ADRB2. Acts as a negative regulator of mTORC1 by promoting ubiquitination and degradation of RPTOR.</text>
</comment>
<evidence type="ECO:0000259" key="17">
    <source>
        <dbReference type="Pfam" id="PF17211"/>
    </source>
</evidence>